<gene>
    <name evidence="3" type="ORF">G6045_38380</name>
</gene>
<evidence type="ECO:0000313" key="3">
    <source>
        <dbReference type="EMBL" id="NGO81485.1"/>
    </source>
</evidence>
<proteinExistence type="predicted"/>
<dbReference type="RefSeq" id="WP_165336876.1">
    <property type="nucleotide sequence ID" value="NZ_JAAKZW010000335.1"/>
</dbReference>
<evidence type="ECO:0000256" key="1">
    <source>
        <dbReference type="SAM" id="Phobius"/>
    </source>
</evidence>
<comment type="caution">
    <text evidence="3">The sequence shown here is derived from an EMBL/GenBank/DDBJ whole genome shotgun (WGS) entry which is preliminary data.</text>
</comment>
<keyword evidence="1" id="KW-0472">Membrane</keyword>
<reference evidence="3 4" key="1">
    <citation type="submission" date="2020-02" db="EMBL/GenBank/DDBJ databases">
        <title>Whole-genome analyses of novel actinobacteria.</title>
        <authorList>
            <person name="Sahin N."/>
            <person name="Tokatli A."/>
        </authorList>
    </citation>
    <scope>NUCLEOTIDE SEQUENCE [LARGE SCALE GENOMIC DNA]</scope>
    <source>
        <strain evidence="3 4">YC504</strain>
    </source>
</reference>
<evidence type="ECO:0008006" key="5">
    <source>
        <dbReference type="Google" id="ProtNLM"/>
    </source>
</evidence>
<accession>A0A6G4XV77</accession>
<dbReference type="EMBL" id="JAAKZW010000335">
    <property type="protein sequence ID" value="NGO81485.1"/>
    <property type="molecule type" value="Genomic_DNA"/>
</dbReference>
<dbReference type="AlphaFoldDB" id="A0A6G4XV77"/>
<sequence>MSTSRRTLVRTLAVSVLTGGALLMPAAASFAASPASDLSTHAESPALLAAGGGVAAAGAAGLGFAMLRRGRTDGRDRTEN</sequence>
<keyword evidence="4" id="KW-1185">Reference proteome</keyword>
<feature type="signal peptide" evidence="2">
    <location>
        <begin position="1"/>
        <end position="31"/>
    </location>
</feature>
<evidence type="ECO:0000313" key="4">
    <source>
        <dbReference type="Proteomes" id="UP000481109"/>
    </source>
</evidence>
<evidence type="ECO:0000256" key="2">
    <source>
        <dbReference type="SAM" id="SignalP"/>
    </source>
</evidence>
<name>A0A6G4XV77_9ACTN</name>
<dbReference type="Proteomes" id="UP000481109">
    <property type="component" value="Unassembled WGS sequence"/>
</dbReference>
<organism evidence="3 4">
    <name type="scientific">Streptomyces mesophilus</name>
    <dbReference type="NCBI Taxonomy" id="1775132"/>
    <lineage>
        <taxon>Bacteria</taxon>
        <taxon>Bacillati</taxon>
        <taxon>Actinomycetota</taxon>
        <taxon>Actinomycetes</taxon>
        <taxon>Kitasatosporales</taxon>
        <taxon>Streptomycetaceae</taxon>
        <taxon>Streptomyces</taxon>
    </lineage>
</organism>
<keyword evidence="2" id="KW-0732">Signal</keyword>
<keyword evidence="1" id="KW-0812">Transmembrane</keyword>
<feature type="transmembrane region" description="Helical" evidence="1">
    <location>
        <begin position="47"/>
        <end position="67"/>
    </location>
</feature>
<dbReference type="PROSITE" id="PS51318">
    <property type="entry name" value="TAT"/>
    <property type="match status" value="1"/>
</dbReference>
<feature type="chain" id="PRO_5026225009" description="LPXTG cell wall anchor domain-containing protein" evidence="2">
    <location>
        <begin position="32"/>
        <end position="80"/>
    </location>
</feature>
<keyword evidence="1" id="KW-1133">Transmembrane helix</keyword>
<protein>
    <recommendedName>
        <fullName evidence="5">LPXTG cell wall anchor domain-containing protein</fullName>
    </recommendedName>
</protein>
<dbReference type="InterPro" id="IPR006311">
    <property type="entry name" value="TAT_signal"/>
</dbReference>